<evidence type="ECO:0000313" key="3">
    <source>
        <dbReference type="Proteomes" id="UP001295423"/>
    </source>
</evidence>
<dbReference type="AlphaFoldDB" id="A0AAD2PVU7"/>
<reference evidence="2" key="1">
    <citation type="submission" date="2023-08" db="EMBL/GenBank/DDBJ databases">
        <authorList>
            <person name="Audoor S."/>
            <person name="Bilcke G."/>
        </authorList>
    </citation>
    <scope>NUCLEOTIDE SEQUENCE</scope>
</reference>
<keyword evidence="3" id="KW-1185">Reference proteome</keyword>
<sequence>MVAKGKHRWRKNMESCSPSRRVSSQAGESSYPEAPTNFNCKLNNIDIMEEQKTTHFVRFRFDQSMHDHIRKEDYLPEEKQASFWSAEDLKGMKGEMRKLVHQFQKGHINVEDDCEATIIERYTRKETIERKRRRKGTVRSLLSHQKSFGGELSETWLKKVYISESYKSQQAANLRAVPSEQQRLVAPPSHQTIIRHNKKNNTQVESRRQLSDLVNESQYLSSKLLQLIDYCTSITL</sequence>
<gene>
    <name evidence="2" type="ORF">CYCCA115_LOCUS16749</name>
</gene>
<dbReference type="EMBL" id="CAKOGP040001947">
    <property type="protein sequence ID" value="CAJ1957514.1"/>
    <property type="molecule type" value="Genomic_DNA"/>
</dbReference>
<feature type="compositionally biased region" description="Polar residues" evidence="1">
    <location>
        <begin position="14"/>
        <end position="28"/>
    </location>
</feature>
<feature type="region of interest" description="Disordered" evidence="1">
    <location>
        <begin position="1"/>
        <end position="33"/>
    </location>
</feature>
<feature type="compositionally biased region" description="Basic residues" evidence="1">
    <location>
        <begin position="1"/>
        <end position="10"/>
    </location>
</feature>
<comment type="caution">
    <text evidence="2">The sequence shown here is derived from an EMBL/GenBank/DDBJ whole genome shotgun (WGS) entry which is preliminary data.</text>
</comment>
<accession>A0AAD2PVU7</accession>
<evidence type="ECO:0000313" key="2">
    <source>
        <dbReference type="EMBL" id="CAJ1957514.1"/>
    </source>
</evidence>
<proteinExistence type="predicted"/>
<evidence type="ECO:0000256" key="1">
    <source>
        <dbReference type="SAM" id="MobiDB-lite"/>
    </source>
</evidence>
<dbReference type="Proteomes" id="UP001295423">
    <property type="component" value="Unassembled WGS sequence"/>
</dbReference>
<name>A0AAD2PVU7_9STRA</name>
<organism evidence="2 3">
    <name type="scientific">Cylindrotheca closterium</name>
    <dbReference type="NCBI Taxonomy" id="2856"/>
    <lineage>
        <taxon>Eukaryota</taxon>
        <taxon>Sar</taxon>
        <taxon>Stramenopiles</taxon>
        <taxon>Ochrophyta</taxon>
        <taxon>Bacillariophyta</taxon>
        <taxon>Bacillariophyceae</taxon>
        <taxon>Bacillariophycidae</taxon>
        <taxon>Bacillariales</taxon>
        <taxon>Bacillariaceae</taxon>
        <taxon>Cylindrotheca</taxon>
    </lineage>
</organism>
<protein>
    <submittedName>
        <fullName evidence="2">Uncharacterized protein</fullName>
    </submittedName>
</protein>